<dbReference type="AlphaFoldDB" id="A0A2M8QEH8"/>
<dbReference type="InterPro" id="IPR035901">
    <property type="entry name" value="GIY-YIG_endonuc_sf"/>
</dbReference>
<sequence length="99" mass="11295">MPEVYILRCGDNSLYTGIAKDADARLRAHQAGRGGRYTRARRPVALVWRCKVATWREAMQFERAIKRLPRAKKLALIAASPQGTDEAGRRRSRYLALIR</sequence>
<dbReference type="CDD" id="cd10456">
    <property type="entry name" value="GIY-YIG_UPF0213"/>
    <property type="match status" value="1"/>
</dbReference>
<dbReference type="Gene3D" id="3.40.1440.10">
    <property type="entry name" value="GIY-YIG endonuclease"/>
    <property type="match status" value="1"/>
</dbReference>
<gene>
    <name evidence="3" type="ORF">CUN48_04925</name>
</gene>
<dbReference type="InterPro" id="IPR000305">
    <property type="entry name" value="GIY-YIG_endonuc"/>
</dbReference>
<reference evidence="3 4" key="1">
    <citation type="submission" date="2017-11" db="EMBL/GenBank/DDBJ databases">
        <title>Evolution of Phototrophy in the Chloroflexi Phylum Driven by Horizontal Gene Transfer.</title>
        <authorList>
            <person name="Ward L.M."/>
            <person name="Hemp J."/>
            <person name="Shih P.M."/>
            <person name="Mcglynn S.E."/>
            <person name="Fischer W."/>
        </authorList>
    </citation>
    <scope>NUCLEOTIDE SEQUENCE [LARGE SCALE GENOMIC DNA]</scope>
    <source>
        <strain evidence="3">JP3_7</strain>
    </source>
</reference>
<evidence type="ECO:0000259" key="2">
    <source>
        <dbReference type="PROSITE" id="PS50164"/>
    </source>
</evidence>
<dbReference type="InterPro" id="IPR050190">
    <property type="entry name" value="UPF0213_domain"/>
</dbReference>
<proteinExistence type="inferred from homology"/>
<dbReference type="PANTHER" id="PTHR34477">
    <property type="entry name" value="UPF0213 PROTEIN YHBQ"/>
    <property type="match status" value="1"/>
</dbReference>
<dbReference type="Pfam" id="PF01541">
    <property type="entry name" value="GIY-YIG"/>
    <property type="match status" value="1"/>
</dbReference>
<comment type="caution">
    <text evidence="3">The sequence shown here is derived from an EMBL/GenBank/DDBJ whole genome shotgun (WGS) entry which is preliminary data.</text>
</comment>
<dbReference type="Proteomes" id="UP000230790">
    <property type="component" value="Unassembled WGS sequence"/>
</dbReference>
<dbReference type="PROSITE" id="PS50164">
    <property type="entry name" value="GIY_YIG"/>
    <property type="match status" value="1"/>
</dbReference>
<organism evidence="3 4">
    <name type="scientific">Candidatus Thermofonsia Clade 3 bacterium</name>
    <dbReference type="NCBI Taxonomy" id="2364212"/>
    <lineage>
        <taxon>Bacteria</taxon>
        <taxon>Bacillati</taxon>
        <taxon>Chloroflexota</taxon>
        <taxon>Candidatus Thermofontia</taxon>
        <taxon>Candidatus Thermofonsia Clade 3</taxon>
    </lineage>
</organism>
<dbReference type="EMBL" id="PGTN01000022">
    <property type="protein sequence ID" value="PJF48168.1"/>
    <property type="molecule type" value="Genomic_DNA"/>
</dbReference>
<accession>A0A2M8QEH8</accession>
<comment type="similarity">
    <text evidence="1">Belongs to the UPF0213 family.</text>
</comment>
<evidence type="ECO:0000313" key="3">
    <source>
        <dbReference type="EMBL" id="PJF48168.1"/>
    </source>
</evidence>
<feature type="domain" description="GIY-YIG" evidence="2">
    <location>
        <begin position="1"/>
        <end position="75"/>
    </location>
</feature>
<evidence type="ECO:0000256" key="1">
    <source>
        <dbReference type="ARBA" id="ARBA00007435"/>
    </source>
</evidence>
<evidence type="ECO:0000313" key="4">
    <source>
        <dbReference type="Proteomes" id="UP000230790"/>
    </source>
</evidence>
<protein>
    <recommendedName>
        <fullName evidence="2">GIY-YIG domain-containing protein</fullName>
    </recommendedName>
</protein>
<dbReference type="SUPFAM" id="SSF82771">
    <property type="entry name" value="GIY-YIG endonuclease"/>
    <property type="match status" value="1"/>
</dbReference>
<name>A0A2M8QEH8_9CHLR</name>
<dbReference type="PANTHER" id="PTHR34477:SF1">
    <property type="entry name" value="UPF0213 PROTEIN YHBQ"/>
    <property type="match status" value="1"/>
</dbReference>